<dbReference type="SUPFAM" id="SSF49764">
    <property type="entry name" value="HSP20-like chaperones"/>
    <property type="match status" value="1"/>
</dbReference>
<dbReference type="Proteomes" id="UP001497744">
    <property type="component" value="Unassembled WGS sequence"/>
</dbReference>
<evidence type="ECO:0000259" key="1">
    <source>
        <dbReference type="PROSITE" id="PS51203"/>
    </source>
</evidence>
<dbReference type="CDD" id="cd06467">
    <property type="entry name" value="p23_NUDC_like"/>
    <property type="match status" value="1"/>
</dbReference>
<dbReference type="Gene3D" id="2.60.40.790">
    <property type="match status" value="1"/>
</dbReference>
<dbReference type="GO" id="GO:0006457">
    <property type="term" value="P:protein folding"/>
    <property type="evidence" value="ECO:0007669"/>
    <property type="project" value="TreeGrafter"/>
</dbReference>
<dbReference type="InterPro" id="IPR007052">
    <property type="entry name" value="CS_dom"/>
</dbReference>
<keyword evidence="3" id="KW-1185">Reference proteome</keyword>
<dbReference type="AlphaFoldDB" id="A0AAV4LWA3"/>
<reference evidence="2 3" key="1">
    <citation type="submission" date="2021-06" db="EMBL/GenBank/DDBJ databases">
        <title>Genome sequence of Babesia caballi.</title>
        <authorList>
            <person name="Yamagishi J."/>
            <person name="Kidaka T."/>
            <person name="Ochi A."/>
        </authorList>
    </citation>
    <scope>NUCLEOTIDE SEQUENCE [LARGE SCALE GENOMIC DNA]</scope>
    <source>
        <strain evidence="2">USDA-D6B2</strain>
    </source>
</reference>
<evidence type="ECO:0000313" key="2">
    <source>
        <dbReference type="EMBL" id="GIX64116.1"/>
    </source>
</evidence>
<protein>
    <submittedName>
        <fullName evidence="2">CS domain protein, putative</fullName>
    </submittedName>
</protein>
<dbReference type="GeneID" id="94195597"/>
<feature type="domain" description="CS" evidence="1">
    <location>
        <begin position="10"/>
        <end position="97"/>
    </location>
</feature>
<dbReference type="PROSITE" id="PS51203">
    <property type="entry name" value="CS"/>
    <property type="match status" value="1"/>
</dbReference>
<dbReference type="GO" id="GO:0005737">
    <property type="term" value="C:cytoplasm"/>
    <property type="evidence" value="ECO:0007669"/>
    <property type="project" value="TreeGrafter"/>
</dbReference>
<organism evidence="2 3">
    <name type="scientific">Babesia caballi</name>
    <dbReference type="NCBI Taxonomy" id="5871"/>
    <lineage>
        <taxon>Eukaryota</taxon>
        <taxon>Sar</taxon>
        <taxon>Alveolata</taxon>
        <taxon>Apicomplexa</taxon>
        <taxon>Aconoidasida</taxon>
        <taxon>Piroplasmida</taxon>
        <taxon>Babesiidae</taxon>
        <taxon>Babesia</taxon>
    </lineage>
</organism>
<sequence length="148" mass="16674">MDCRLNEAANGGHKYRWEQNFEGVSVYVDLPAGLRKADIHVDFSPRRLSIQLATTVELKGALCQTIDTAESTWLIDEGRLEVQLTKAIKGEVWTYVFEGDTPLSALGAENDKKRLLLERFQNEHPGFDFSGADVNGTVPEPRTFMRDM</sequence>
<dbReference type="PANTHER" id="PTHR12356">
    <property type="entry name" value="NUCLEAR MOVEMENT PROTEIN NUDC"/>
    <property type="match status" value="1"/>
</dbReference>
<evidence type="ECO:0000313" key="3">
    <source>
        <dbReference type="Proteomes" id="UP001497744"/>
    </source>
</evidence>
<dbReference type="EMBL" id="BPLF01000003">
    <property type="protein sequence ID" value="GIX64116.1"/>
    <property type="molecule type" value="Genomic_DNA"/>
</dbReference>
<dbReference type="RefSeq" id="XP_067716185.1">
    <property type="nucleotide sequence ID" value="XM_067860084.1"/>
</dbReference>
<dbReference type="InterPro" id="IPR008978">
    <property type="entry name" value="HSP20-like_chaperone"/>
</dbReference>
<gene>
    <name evidence="2" type="ORF">BcabD6B2_35510</name>
</gene>
<comment type="caution">
    <text evidence="2">The sequence shown here is derived from an EMBL/GenBank/DDBJ whole genome shotgun (WGS) entry which is preliminary data.</text>
</comment>
<dbReference type="Pfam" id="PF04969">
    <property type="entry name" value="CS"/>
    <property type="match status" value="1"/>
</dbReference>
<name>A0AAV4LWA3_BABCB</name>
<dbReference type="PANTHER" id="PTHR12356:SF18">
    <property type="entry name" value="NUDC DOMAIN-CONTAINING PROTEIN 2"/>
    <property type="match status" value="1"/>
</dbReference>
<proteinExistence type="predicted"/>
<dbReference type="InterPro" id="IPR037898">
    <property type="entry name" value="NudC_fam"/>
</dbReference>
<dbReference type="GO" id="GO:0051082">
    <property type="term" value="F:unfolded protein binding"/>
    <property type="evidence" value="ECO:0007669"/>
    <property type="project" value="TreeGrafter"/>
</dbReference>
<accession>A0AAV4LWA3</accession>